<protein>
    <submittedName>
        <fullName evidence="1">Phosphoglycerol transferase I</fullName>
    </submittedName>
</protein>
<reference evidence="1 2" key="1">
    <citation type="submission" date="2018-06" db="EMBL/GenBank/DDBJ databases">
        <authorList>
            <consortium name="Pathogen Informatics"/>
            <person name="Doyle S."/>
        </authorList>
    </citation>
    <scope>NUCLEOTIDE SEQUENCE [LARGE SCALE GENOMIC DNA]</scope>
    <source>
        <strain evidence="1 2">NCTC9117</strain>
    </source>
</reference>
<dbReference type="EMBL" id="UGDC01000003">
    <property type="protein sequence ID" value="STJ82697.1"/>
    <property type="molecule type" value="Genomic_DNA"/>
</dbReference>
<dbReference type="GO" id="GO:0016740">
    <property type="term" value="F:transferase activity"/>
    <property type="evidence" value="ECO:0007669"/>
    <property type="project" value="UniProtKB-KW"/>
</dbReference>
<organism evidence="1 2">
    <name type="scientific">Escherichia coli</name>
    <dbReference type="NCBI Taxonomy" id="562"/>
    <lineage>
        <taxon>Bacteria</taxon>
        <taxon>Pseudomonadati</taxon>
        <taxon>Pseudomonadota</taxon>
        <taxon>Gammaproteobacteria</taxon>
        <taxon>Enterobacterales</taxon>
        <taxon>Enterobacteriaceae</taxon>
        <taxon>Escherichia</taxon>
    </lineage>
</organism>
<gene>
    <name evidence="1" type="primary">mdoB_3</name>
    <name evidence="1" type="ORF">NCTC9117_05320</name>
</gene>
<evidence type="ECO:0000313" key="1">
    <source>
        <dbReference type="EMBL" id="STJ82697.1"/>
    </source>
</evidence>
<name>A0A376YIN5_ECOLX</name>
<dbReference type="Proteomes" id="UP000254785">
    <property type="component" value="Unassembled WGS sequence"/>
</dbReference>
<dbReference type="AlphaFoldDB" id="A0A376YIN5"/>
<keyword evidence="1" id="KW-0808">Transferase</keyword>
<evidence type="ECO:0000313" key="2">
    <source>
        <dbReference type="Proteomes" id="UP000254785"/>
    </source>
</evidence>
<sequence>MKRNTMDNGATVLDILGGDNYLGLGRSSLSGQSMSEIFLNIKEKTLAWKPDIIRLWKFPKEMKEFTIDQQKNMIAFSGSHFRLPLLLRVSDKRVEPLPESEYSAPLRFQLADFAPRDNFVWVDRCYKMAQLWAPELALSTDWCVSQGQLGGQQLFSMLTKQHGRAKRHLKIRSSTWRVTKAMSIR</sequence>
<proteinExistence type="predicted"/>
<accession>A0A376YIN5</accession>